<comment type="caution">
    <text evidence="1">The sequence shown here is derived from an EMBL/GenBank/DDBJ whole genome shotgun (WGS) entry which is preliminary data.</text>
</comment>
<dbReference type="EMBL" id="RAHC01000001">
    <property type="protein sequence ID" value="RUP78106.1"/>
    <property type="molecule type" value="Genomic_DNA"/>
</dbReference>
<protein>
    <submittedName>
        <fullName evidence="1">Uncharacterized protein</fullName>
    </submittedName>
</protein>
<reference evidence="1 2" key="1">
    <citation type="journal article" date="2019" name="Genome Biol. Evol.">
        <title>Toxin and genome evolution in a Drosophila defensive symbiosis.</title>
        <authorList>
            <person name="Ballinger M.J."/>
            <person name="Gawryluk R.M."/>
            <person name="Perlman S.J."/>
        </authorList>
    </citation>
    <scope>NUCLEOTIDE SEQUENCE [LARGE SCALE GENOMIC DNA]</scope>
    <source>
        <strain evidence="2">sNeo</strain>
    </source>
</reference>
<sequence length="78" mass="9769">MKKIMKLRKNYHLKVKSLKQKREKMIVVNWLILDLLKKQNMKKELLVDFKWIVLLEKEHQSACLLDFYRRKKFIYDLF</sequence>
<evidence type="ECO:0000313" key="1">
    <source>
        <dbReference type="EMBL" id="RUP78106.1"/>
    </source>
</evidence>
<dbReference type="Proteomes" id="UP000274545">
    <property type="component" value="Unassembled WGS sequence"/>
</dbReference>
<accession>A0A3S0SMG7</accession>
<gene>
    <name evidence="1" type="ORF">D6D54_01125</name>
</gene>
<proteinExistence type="predicted"/>
<organism evidence="1 2">
    <name type="scientific">Spiroplasma poulsonii</name>
    <dbReference type="NCBI Taxonomy" id="2138"/>
    <lineage>
        <taxon>Bacteria</taxon>
        <taxon>Bacillati</taxon>
        <taxon>Mycoplasmatota</taxon>
        <taxon>Mollicutes</taxon>
        <taxon>Entomoplasmatales</taxon>
        <taxon>Spiroplasmataceae</taxon>
        <taxon>Spiroplasma</taxon>
    </lineage>
</organism>
<name>A0A3S0SMG7_9MOLU</name>
<evidence type="ECO:0000313" key="2">
    <source>
        <dbReference type="Proteomes" id="UP000274545"/>
    </source>
</evidence>
<dbReference type="AlphaFoldDB" id="A0A3S0SMG7"/>